<reference evidence="1" key="1">
    <citation type="submission" date="2021-01" db="EMBL/GenBank/DDBJ databases">
        <authorList>
            <person name="Corre E."/>
            <person name="Pelletier E."/>
            <person name="Niang G."/>
            <person name="Scheremetjew M."/>
            <person name="Finn R."/>
            <person name="Kale V."/>
            <person name="Holt S."/>
            <person name="Cochrane G."/>
            <person name="Meng A."/>
            <person name="Brown T."/>
            <person name="Cohen L."/>
        </authorList>
    </citation>
    <scope>NUCLEOTIDE SEQUENCE</scope>
    <source>
        <strain evidence="1">CCMP 769</strain>
    </source>
</reference>
<organism evidence="1">
    <name type="scientific">Rhodosorus marinus</name>
    <dbReference type="NCBI Taxonomy" id="101924"/>
    <lineage>
        <taxon>Eukaryota</taxon>
        <taxon>Rhodophyta</taxon>
        <taxon>Stylonematophyceae</taxon>
        <taxon>Stylonematales</taxon>
        <taxon>Stylonemataceae</taxon>
        <taxon>Rhodosorus</taxon>
    </lineage>
</organism>
<dbReference type="EMBL" id="HBHW01017992">
    <property type="protein sequence ID" value="CAE0045900.1"/>
    <property type="molecule type" value="Transcribed_RNA"/>
</dbReference>
<name>A0A7S2ZNE9_9RHOD</name>
<sequence length="247" mass="27850">MEFGSVSMGSMYGKTDMGAVGGLSGQDLFAEGEGTLAETMLGQQQRQRRHPAQMQQQMDPRMMDAEKFLENIRYEEETDMSGVIEYAPQSVARDLPAGYSSALESTPEVAPSNSVYTRQEILSAGPSLENFPAMPRQDGYIPPMPLDQPAFHREESHWLPPLERQESTSSASIQELRQEFAELKKRSCTRSGKQRVRSTIEIKKDIRRVEGMRQTIKMIQHQAMLSDQTLANSKMSTRDPRVENLFG</sequence>
<dbReference type="AlphaFoldDB" id="A0A7S2ZNE9"/>
<dbReference type="EMBL" id="HBHW01018092">
    <property type="protein sequence ID" value="CAE0045954.1"/>
    <property type="molecule type" value="Transcribed_RNA"/>
</dbReference>
<evidence type="ECO:0000313" key="1">
    <source>
        <dbReference type="EMBL" id="CAE0045900.1"/>
    </source>
</evidence>
<protein>
    <submittedName>
        <fullName evidence="1">Uncharacterized protein</fullName>
    </submittedName>
</protein>
<proteinExistence type="predicted"/>
<evidence type="ECO:0000313" key="2">
    <source>
        <dbReference type="EMBL" id="CAE0045954.1"/>
    </source>
</evidence>
<accession>A0A7S2ZNE9</accession>
<gene>
    <name evidence="1" type="ORF">RMAR00112_LOCUS13876</name>
    <name evidence="2" type="ORF">RMAR00112_LOCUS13930</name>
</gene>